<feature type="region of interest" description="Disordered" evidence="1">
    <location>
        <begin position="1"/>
        <end position="92"/>
    </location>
</feature>
<evidence type="ECO:0000256" key="1">
    <source>
        <dbReference type="SAM" id="MobiDB-lite"/>
    </source>
</evidence>
<accession>A0A9P5SI95</accession>
<dbReference type="EMBL" id="JAAAUY010000580">
    <property type="protein sequence ID" value="KAF9328282.1"/>
    <property type="molecule type" value="Genomic_DNA"/>
</dbReference>
<evidence type="ECO:0000313" key="2">
    <source>
        <dbReference type="EMBL" id="KAF9328282.1"/>
    </source>
</evidence>
<reference evidence="2" key="1">
    <citation type="journal article" date="2020" name="Fungal Divers.">
        <title>Resolving the Mortierellaceae phylogeny through synthesis of multi-gene phylogenetics and phylogenomics.</title>
        <authorList>
            <person name="Vandepol N."/>
            <person name="Liber J."/>
            <person name="Desiro A."/>
            <person name="Na H."/>
            <person name="Kennedy M."/>
            <person name="Barry K."/>
            <person name="Grigoriev I.V."/>
            <person name="Miller A.N."/>
            <person name="O'Donnell K."/>
            <person name="Stajich J.E."/>
            <person name="Bonito G."/>
        </authorList>
    </citation>
    <scope>NUCLEOTIDE SEQUENCE</scope>
    <source>
        <strain evidence="2">NVP1</strain>
    </source>
</reference>
<proteinExistence type="predicted"/>
<comment type="caution">
    <text evidence="2">The sequence shown here is derived from an EMBL/GenBank/DDBJ whole genome shotgun (WGS) entry which is preliminary data.</text>
</comment>
<protein>
    <submittedName>
        <fullName evidence="2">Uncharacterized protein</fullName>
    </submittedName>
</protein>
<organism evidence="2 3">
    <name type="scientific">Podila minutissima</name>
    <dbReference type="NCBI Taxonomy" id="64525"/>
    <lineage>
        <taxon>Eukaryota</taxon>
        <taxon>Fungi</taxon>
        <taxon>Fungi incertae sedis</taxon>
        <taxon>Mucoromycota</taxon>
        <taxon>Mortierellomycotina</taxon>
        <taxon>Mortierellomycetes</taxon>
        <taxon>Mortierellales</taxon>
        <taxon>Mortierellaceae</taxon>
        <taxon>Podila</taxon>
    </lineage>
</organism>
<evidence type="ECO:0000313" key="3">
    <source>
        <dbReference type="Proteomes" id="UP000696485"/>
    </source>
</evidence>
<dbReference type="AlphaFoldDB" id="A0A9P5SI95"/>
<name>A0A9P5SI95_9FUNG</name>
<keyword evidence="3" id="KW-1185">Reference proteome</keyword>
<sequence length="390" mass="43201">MEPQVVPTVAEETQVSPQSPRHPEVPSAPQQKEKESRMSPLQQPSVPLPQKKQQKQPPPTPTPKLNEPPEEKPTSPPQSPTDSDFESTLMTGYPPPPPLILYSDDNITVSSLHLTIHAFYFPLNTPVTIPLLSITEVDTQTPEESGGNPSSAMSWLKYKKWGVPTISDIWWARDQSRQAPASVLANAVAEAKTAMMAGTASTPSTTGANTIKAKDVLQVIVRVEGEWLRKGFGVQNERGVTVLKEAWKTVKESELGLRSLRPAVPPLSQDLDGFEEDEDDFEGFQIESKKQVGKEPFQGTGAEKRRWLNYHQSTWTAYPYADDSPQFLSQQRRGNAGSVSGAGGAKARLDPHHYARLLHRKQQEQHTVPAESCGDDPLFIDNDLNIHERI</sequence>
<feature type="compositionally biased region" description="Low complexity" evidence="1">
    <location>
        <begin position="40"/>
        <end position="51"/>
    </location>
</feature>
<gene>
    <name evidence="2" type="ORF">BG006_008511</name>
</gene>
<dbReference type="Proteomes" id="UP000696485">
    <property type="component" value="Unassembled WGS sequence"/>
</dbReference>